<feature type="region of interest" description="Disordered" evidence="1">
    <location>
        <begin position="1"/>
        <end position="218"/>
    </location>
</feature>
<reference evidence="2 3" key="1">
    <citation type="journal article" date="2016" name="Mol. Biol. Evol.">
        <title>Comparative Genomics of Early-Diverging Mushroom-Forming Fungi Provides Insights into the Origins of Lignocellulose Decay Capabilities.</title>
        <authorList>
            <person name="Nagy L.G."/>
            <person name="Riley R."/>
            <person name="Tritt A."/>
            <person name="Adam C."/>
            <person name="Daum C."/>
            <person name="Floudas D."/>
            <person name="Sun H."/>
            <person name="Yadav J.S."/>
            <person name="Pangilinan J."/>
            <person name="Larsson K.H."/>
            <person name="Matsuura K."/>
            <person name="Barry K."/>
            <person name="Labutti K."/>
            <person name="Kuo R."/>
            <person name="Ohm R.A."/>
            <person name="Bhattacharya S.S."/>
            <person name="Shirouzu T."/>
            <person name="Yoshinaga Y."/>
            <person name="Martin F.M."/>
            <person name="Grigoriev I.V."/>
            <person name="Hibbett D.S."/>
        </authorList>
    </citation>
    <scope>NUCLEOTIDE SEQUENCE [LARGE SCALE GENOMIC DNA]</scope>
    <source>
        <strain evidence="2 3">CBS 109695</strain>
    </source>
</reference>
<feature type="compositionally biased region" description="Acidic residues" evidence="1">
    <location>
        <begin position="86"/>
        <end position="130"/>
    </location>
</feature>
<dbReference type="OrthoDB" id="3253399at2759"/>
<gene>
    <name evidence="2" type="ORF">FIBSPDRAFT_878718</name>
</gene>
<dbReference type="Proteomes" id="UP000076532">
    <property type="component" value="Unassembled WGS sequence"/>
</dbReference>
<feature type="compositionally biased region" description="Polar residues" evidence="1">
    <location>
        <begin position="152"/>
        <end position="170"/>
    </location>
</feature>
<protein>
    <submittedName>
        <fullName evidence="2">Uncharacterized protein</fullName>
    </submittedName>
</protein>
<keyword evidence="3" id="KW-1185">Reference proteome</keyword>
<evidence type="ECO:0000313" key="3">
    <source>
        <dbReference type="Proteomes" id="UP000076532"/>
    </source>
</evidence>
<feature type="compositionally biased region" description="Basic and acidic residues" evidence="1">
    <location>
        <begin position="195"/>
        <end position="204"/>
    </location>
</feature>
<sequence>MSSSLSGSDDEDSPETFSLEQSKRDAISKNGALRKAEAAEKEKRKEKNRQKDRKLKERALLSGKAKGLEVNDVQDRMERAMRDAGAEEDESGAEGQDGDEEMEDSENFSDESDDEDMSNVEEDSSDEDSAEPGLPSSTSRNPHHLPEHLFTTAFTPTTPSKIPASSSRKATLSKKRKRQTPGTKDTLVGTRVVRRLTDSSHPHSDSQIGTKSMPSSKATRFVNRSLALKGNKARTNGWERRPANIGVLKPQGGPAVGFVRG</sequence>
<dbReference type="STRING" id="436010.A0A167US85"/>
<feature type="compositionally biased region" description="Basic and acidic residues" evidence="1">
    <location>
        <begin position="34"/>
        <end position="45"/>
    </location>
</feature>
<proteinExistence type="predicted"/>
<dbReference type="EMBL" id="KV417944">
    <property type="protein sequence ID" value="KZP04241.1"/>
    <property type="molecule type" value="Genomic_DNA"/>
</dbReference>
<feature type="compositionally biased region" description="Polar residues" evidence="1">
    <location>
        <begin position="205"/>
        <end position="218"/>
    </location>
</feature>
<evidence type="ECO:0000313" key="2">
    <source>
        <dbReference type="EMBL" id="KZP04241.1"/>
    </source>
</evidence>
<accession>A0A167US85</accession>
<feature type="compositionally biased region" description="Basic and acidic residues" evidence="1">
    <location>
        <begin position="66"/>
        <end position="85"/>
    </location>
</feature>
<dbReference type="AlphaFoldDB" id="A0A167US85"/>
<name>A0A167US85_9AGAM</name>
<evidence type="ECO:0000256" key="1">
    <source>
        <dbReference type="SAM" id="MobiDB-lite"/>
    </source>
</evidence>
<organism evidence="2 3">
    <name type="scientific">Athelia psychrophila</name>
    <dbReference type="NCBI Taxonomy" id="1759441"/>
    <lineage>
        <taxon>Eukaryota</taxon>
        <taxon>Fungi</taxon>
        <taxon>Dikarya</taxon>
        <taxon>Basidiomycota</taxon>
        <taxon>Agaricomycotina</taxon>
        <taxon>Agaricomycetes</taxon>
        <taxon>Agaricomycetidae</taxon>
        <taxon>Atheliales</taxon>
        <taxon>Atheliaceae</taxon>
        <taxon>Athelia</taxon>
    </lineage>
</organism>